<dbReference type="CDD" id="cd16429">
    <property type="entry name" value="VirB10"/>
    <property type="match status" value="1"/>
</dbReference>
<evidence type="ECO:0000256" key="6">
    <source>
        <dbReference type="SAM" id="MobiDB-lite"/>
    </source>
</evidence>
<keyword evidence="5 7" id="KW-0472">Membrane</keyword>
<feature type="region of interest" description="Disordered" evidence="6">
    <location>
        <begin position="1"/>
        <end position="28"/>
    </location>
</feature>
<feature type="transmembrane region" description="Helical" evidence="7">
    <location>
        <begin position="38"/>
        <end position="58"/>
    </location>
</feature>
<name>A0ABT8ZRR8_9SPHN</name>
<dbReference type="RefSeq" id="WP_304537526.1">
    <property type="nucleotide sequence ID" value="NZ_JAUQOM010000018.1"/>
</dbReference>
<evidence type="ECO:0000256" key="5">
    <source>
        <dbReference type="ARBA" id="ARBA00023136"/>
    </source>
</evidence>
<feature type="compositionally biased region" description="Basic and acidic residues" evidence="6">
    <location>
        <begin position="139"/>
        <end position="150"/>
    </location>
</feature>
<accession>A0ABT8ZRR8</accession>
<gene>
    <name evidence="8" type="ORF">Q4610_19455</name>
</gene>
<sequence length="401" mass="41518">MTGEDHEAERAEAAPADPESAVKLRGDPPRVMRLSRKAIGIASACGFALVGGALIYALQPAGRKGAEELYNTQGVTVADNLAGAPKDYGQLPKLGPPLPGDLGKPILEAQRRGDVAALPPMGAPPASPVNPAVTAADAARQRAEQEREAARGSRLFFGGGSQAGGSAGFAGLPPSAEAPAATPATTPQSDAARKQGFLERASDRRTVSAERLAGLASPSILQAGSVIPAALITGIRSDLPGLVTAQVTQNVYDSPTGRILLIPQGSRLIGDYDADVAFGQSRILLAWNRLILPDGRSIVLERQPASDPRGFAGLQDGTDYHWGGVLKAALVSTLLGVGSELGAGNDSDLTRAIRRGTQDSINRAGEQIVSRELNVRPTLTIRPGFPVRVLVTRDLVLGGGQ</sequence>
<dbReference type="Proteomes" id="UP001176471">
    <property type="component" value="Unassembled WGS sequence"/>
</dbReference>
<comment type="subcellular location">
    <subcellularLocation>
        <location evidence="1">Membrane</location>
        <topology evidence="1">Single-pass membrane protein</topology>
    </subcellularLocation>
</comment>
<dbReference type="Pfam" id="PF03743">
    <property type="entry name" value="TrbI"/>
    <property type="match status" value="1"/>
</dbReference>
<feature type="compositionally biased region" description="Low complexity" evidence="6">
    <location>
        <begin position="169"/>
        <end position="190"/>
    </location>
</feature>
<evidence type="ECO:0000256" key="3">
    <source>
        <dbReference type="ARBA" id="ARBA00022692"/>
    </source>
</evidence>
<dbReference type="Gene3D" id="2.40.128.260">
    <property type="entry name" value="Type IV secretion system, VirB10/TraB/TrbI"/>
    <property type="match status" value="1"/>
</dbReference>
<feature type="compositionally biased region" description="Basic and acidic residues" evidence="6">
    <location>
        <begin position="1"/>
        <end position="12"/>
    </location>
</feature>
<organism evidence="8 9">
    <name type="scientific">Sphingobium cyanobacteriorum</name>
    <dbReference type="NCBI Taxonomy" id="3063954"/>
    <lineage>
        <taxon>Bacteria</taxon>
        <taxon>Pseudomonadati</taxon>
        <taxon>Pseudomonadota</taxon>
        <taxon>Alphaproteobacteria</taxon>
        <taxon>Sphingomonadales</taxon>
        <taxon>Sphingomonadaceae</taxon>
        <taxon>Sphingobium</taxon>
    </lineage>
</organism>
<reference evidence="8" key="1">
    <citation type="submission" date="2023-07" db="EMBL/GenBank/DDBJ databases">
        <title>Bacterial whole genome sequence for Sphingobium sp. HBC34.</title>
        <authorList>
            <person name="Le V."/>
            <person name="Ko S.-R."/>
            <person name="Ahn C.-Y."/>
            <person name="Oh H.-M."/>
        </authorList>
    </citation>
    <scope>NUCLEOTIDE SEQUENCE</scope>
    <source>
        <strain evidence="8">HBC34</strain>
    </source>
</reference>
<evidence type="ECO:0000256" key="4">
    <source>
        <dbReference type="ARBA" id="ARBA00022989"/>
    </source>
</evidence>
<feature type="region of interest" description="Disordered" evidence="6">
    <location>
        <begin position="166"/>
        <end position="193"/>
    </location>
</feature>
<evidence type="ECO:0000313" key="8">
    <source>
        <dbReference type="EMBL" id="MDO7837226.1"/>
    </source>
</evidence>
<evidence type="ECO:0000256" key="2">
    <source>
        <dbReference type="ARBA" id="ARBA00010265"/>
    </source>
</evidence>
<comment type="caution">
    <text evidence="8">The sequence shown here is derived from an EMBL/GenBank/DDBJ whole genome shotgun (WGS) entry which is preliminary data.</text>
</comment>
<evidence type="ECO:0000256" key="1">
    <source>
        <dbReference type="ARBA" id="ARBA00004167"/>
    </source>
</evidence>
<feature type="region of interest" description="Disordered" evidence="6">
    <location>
        <begin position="116"/>
        <end position="150"/>
    </location>
</feature>
<protein>
    <submittedName>
        <fullName evidence="8">TrbI/VirB10 family protein</fullName>
    </submittedName>
</protein>
<keyword evidence="4 7" id="KW-1133">Transmembrane helix</keyword>
<dbReference type="EMBL" id="JAUQOM010000018">
    <property type="protein sequence ID" value="MDO7837226.1"/>
    <property type="molecule type" value="Genomic_DNA"/>
</dbReference>
<comment type="similarity">
    <text evidence="2">Belongs to the TrbI/VirB10 family.</text>
</comment>
<evidence type="ECO:0000313" key="9">
    <source>
        <dbReference type="Proteomes" id="UP001176471"/>
    </source>
</evidence>
<proteinExistence type="inferred from homology"/>
<dbReference type="InterPro" id="IPR005498">
    <property type="entry name" value="T4SS_VirB10/TraB/TrbI"/>
</dbReference>
<dbReference type="InterPro" id="IPR042217">
    <property type="entry name" value="T4SS_VirB10/TrbI"/>
</dbReference>
<keyword evidence="9" id="KW-1185">Reference proteome</keyword>
<evidence type="ECO:0000256" key="7">
    <source>
        <dbReference type="SAM" id="Phobius"/>
    </source>
</evidence>
<keyword evidence="3 7" id="KW-0812">Transmembrane</keyword>